<dbReference type="Gene3D" id="1.10.357.10">
    <property type="entry name" value="Tetracycline Repressor, domain 2"/>
    <property type="match status" value="1"/>
</dbReference>
<evidence type="ECO:0000259" key="3">
    <source>
        <dbReference type="PROSITE" id="PS50977"/>
    </source>
</evidence>
<dbReference type="STRING" id="141349.BN1232_03915"/>
<dbReference type="GO" id="GO:0000976">
    <property type="term" value="F:transcription cis-regulatory region binding"/>
    <property type="evidence" value="ECO:0007669"/>
    <property type="project" value="TreeGrafter"/>
</dbReference>
<accession>A0A0E4GZF7</accession>
<dbReference type="AlphaFoldDB" id="A0A0E4GZF7"/>
<evidence type="ECO:0000313" key="5">
    <source>
        <dbReference type="Proteomes" id="UP000199251"/>
    </source>
</evidence>
<dbReference type="PANTHER" id="PTHR30055">
    <property type="entry name" value="HTH-TYPE TRANSCRIPTIONAL REGULATOR RUTR"/>
    <property type="match status" value="1"/>
</dbReference>
<gene>
    <name evidence="4" type="ORF">BN1232_03915</name>
</gene>
<reference evidence="4 5" key="1">
    <citation type="submission" date="2015-03" db="EMBL/GenBank/DDBJ databases">
        <authorList>
            <person name="Urmite Genomes"/>
        </authorList>
    </citation>
    <scope>NUCLEOTIDE SEQUENCE [LARGE SCALE GENOMIC DNA]</scope>
    <source>
        <strain evidence="4 5">CSUR P1491</strain>
    </source>
</reference>
<dbReference type="InterPro" id="IPR050109">
    <property type="entry name" value="HTH-type_TetR-like_transc_reg"/>
</dbReference>
<dbReference type="EMBL" id="CTEE01000001">
    <property type="protein sequence ID" value="CQD17498.1"/>
    <property type="molecule type" value="Genomic_DNA"/>
</dbReference>
<dbReference type="SUPFAM" id="SSF48498">
    <property type="entry name" value="Tetracyclin repressor-like, C-terminal domain"/>
    <property type="match status" value="1"/>
</dbReference>
<feature type="domain" description="HTH tetR-type" evidence="3">
    <location>
        <begin position="11"/>
        <end position="71"/>
    </location>
</feature>
<name>A0A0E4GZF7_MYCLN</name>
<dbReference type="GO" id="GO:0003700">
    <property type="term" value="F:DNA-binding transcription factor activity"/>
    <property type="evidence" value="ECO:0007669"/>
    <property type="project" value="TreeGrafter"/>
</dbReference>
<dbReference type="SUPFAM" id="SSF46689">
    <property type="entry name" value="Homeodomain-like"/>
    <property type="match status" value="1"/>
</dbReference>
<dbReference type="PROSITE" id="PS50977">
    <property type="entry name" value="HTH_TETR_2"/>
    <property type="match status" value="1"/>
</dbReference>
<dbReference type="PANTHER" id="PTHR30055:SF153">
    <property type="entry name" value="HTH-TYPE TRANSCRIPTIONAL REPRESSOR RV3405C"/>
    <property type="match status" value="1"/>
</dbReference>
<evidence type="ECO:0000313" key="4">
    <source>
        <dbReference type="EMBL" id="CQD17498.1"/>
    </source>
</evidence>
<sequence>MVAMLTDNKDAHVPEQVLAAARRCFARYGVDRTTMDDIAKESGIGRTGLYRLGLTRPEITEAATVTRLRELGEAIRPIADRAAPFDELLLETSIATVDAARSDPELRHLLDTTTTVSLHRLITGHESAMQGIVLDVLGPMLRRARERGEIRPEVSDDRAVEWLRGVYLMLILREDLDAEAEKSLVADFVLPSLVANRTTPRKRAKR</sequence>
<dbReference type="OrthoDB" id="3472818at2"/>
<dbReference type="InterPro" id="IPR009057">
    <property type="entry name" value="Homeodomain-like_sf"/>
</dbReference>
<dbReference type="Pfam" id="PF00440">
    <property type="entry name" value="TetR_N"/>
    <property type="match status" value="1"/>
</dbReference>
<dbReference type="InterPro" id="IPR036271">
    <property type="entry name" value="Tet_transcr_reg_TetR-rel_C_sf"/>
</dbReference>
<organism evidence="4 5">
    <name type="scientific">Mycobacterium lentiflavum</name>
    <dbReference type="NCBI Taxonomy" id="141349"/>
    <lineage>
        <taxon>Bacteria</taxon>
        <taxon>Bacillati</taxon>
        <taxon>Actinomycetota</taxon>
        <taxon>Actinomycetes</taxon>
        <taxon>Mycobacteriales</taxon>
        <taxon>Mycobacteriaceae</taxon>
        <taxon>Mycobacterium</taxon>
        <taxon>Mycobacterium simiae complex</taxon>
    </lineage>
</organism>
<proteinExistence type="predicted"/>
<keyword evidence="1 2" id="KW-0238">DNA-binding</keyword>
<dbReference type="RefSeq" id="WP_090604143.1">
    <property type="nucleotide sequence ID" value="NZ_CTEE01000001.1"/>
</dbReference>
<evidence type="ECO:0000256" key="1">
    <source>
        <dbReference type="ARBA" id="ARBA00023125"/>
    </source>
</evidence>
<dbReference type="Proteomes" id="UP000199251">
    <property type="component" value="Unassembled WGS sequence"/>
</dbReference>
<evidence type="ECO:0000256" key="2">
    <source>
        <dbReference type="PROSITE-ProRule" id="PRU00335"/>
    </source>
</evidence>
<dbReference type="InterPro" id="IPR001647">
    <property type="entry name" value="HTH_TetR"/>
</dbReference>
<feature type="DNA-binding region" description="H-T-H motif" evidence="2">
    <location>
        <begin position="34"/>
        <end position="53"/>
    </location>
</feature>
<protein>
    <submittedName>
        <fullName evidence="4">TetR family transcriptional regulator</fullName>
    </submittedName>
</protein>